<accession>A0A1G6KI30</accession>
<dbReference type="OrthoDB" id="6713246at2"/>
<keyword evidence="4" id="KW-1185">Reference proteome</keyword>
<dbReference type="Proteomes" id="UP000242317">
    <property type="component" value="Unassembled WGS sequence"/>
</dbReference>
<keyword evidence="2" id="KW-0472">Membrane</keyword>
<keyword evidence="2" id="KW-1133">Transmembrane helix</keyword>
<dbReference type="RefSeq" id="WP_092618946.1">
    <property type="nucleotide sequence ID" value="NZ_FMYK01000004.1"/>
</dbReference>
<evidence type="ECO:0000256" key="2">
    <source>
        <dbReference type="SAM" id="Phobius"/>
    </source>
</evidence>
<dbReference type="PROSITE" id="PS00409">
    <property type="entry name" value="PROKAR_NTER_METHYL"/>
    <property type="match status" value="1"/>
</dbReference>
<dbReference type="Pfam" id="PF07963">
    <property type="entry name" value="N_methyl"/>
    <property type="match status" value="1"/>
</dbReference>
<dbReference type="GO" id="GO:0015627">
    <property type="term" value="C:type II protein secretion system complex"/>
    <property type="evidence" value="ECO:0007669"/>
    <property type="project" value="InterPro"/>
</dbReference>
<dbReference type="InterPro" id="IPR012902">
    <property type="entry name" value="N_methyl_site"/>
</dbReference>
<dbReference type="PANTHER" id="PTHR30093:SF47">
    <property type="entry name" value="TYPE IV PILUS NON-CORE MINOR PILIN PILE"/>
    <property type="match status" value="1"/>
</dbReference>
<dbReference type="NCBIfam" id="TIGR02532">
    <property type="entry name" value="IV_pilin_GFxxxE"/>
    <property type="match status" value="1"/>
</dbReference>
<proteinExistence type="predicted"/>
<protein>
    <submittedName>
        <fullName evidence="3">Type IV pilus assembly protein PilE</fullName>
    </submittedName>
</protein>
<dbReference type="GO" id="GO:0043683">
    <property type="term" value="P:type IV pilus assembly"/>
    <property type="evidence" value="ECO:0007669"/>
    <property type="project" value="InterPro"/>
</dbReference>
<dbReference type="GO" id="GO:0015628">
    <property type="term" value="P:protein secretion by the type II secretion system"/>
    <property type="evidence" value="ECO:0007669"/>
    <property type="project" value="InterPro"/>
</dbReference>
<reference evidence="4" key="1">
    <citation type="submission" date="2016-09" db="EMBL/GenBank/DDBJ databases">
        <authorList>
            <person name="Varghese N."/>
            <person name="Submissions S."/>
        </authorList>
    </citation>
    <scope>NUCLEOTIDE SEQUENCE [LARGE SCALE GENOMIC DNA]</scope>
    <source>
        <strain evidence="4">ANC 3699</strain>
    </source>
</reference>
<evidence type="ECO:0000313" key="4">
    <source>
        <dbReference type="Proteomes" id="UP000242317"/>
    </source>
</evidence>
<name>A0A1G6KI30_9GAMM</name>
<gene>
    <name evidence="3" type="ORF">SAMN05421749_10465</name>
</gene>
<organism evidence="3 4">
    <name type="scientific">Acinetobacter marinus</name>
    <dbReference type="NCBI Taxonomy" id="281375"/>
    <lineage>
        <taxon>Bacteria</taxon>
        <taxon>Pseudomonadati</taxon>
        <taxon>Pseudomonadota</taxon>
        <taxon>Gammaproteobacteria</taxon>
        <taxon>Moraxellales</taxon>
        <taxon>Moraxellaceae</taxon>
        <taxon>Acinetobacter</taxon>
    </lineage>
</organism>
<dbReference type="PRINTS" id="PR00813">
    <property type="entry name" value="BCTERIALGSPG"/>
</dbReference>
<dbReference type="SUPFAM" id="SSF54523">
    <property type="entry name" value="Pili subunits"/>
    <property type="match status" value="1"/>
</dbReference>
<dbReference type="InterPro" id="IPR000983">
    <property type="entry name" value="Bac_GSPG_pilin"/>
</dbReference>
<dbReference type="InterPro" id="IPR045584">
    <property type="entry name" value="Pilin-like"/>
</dbReference>
<dbReference type="AlphaFoldDB" id="A0A1G6KI30"/>
<evidence type="ECO:0000256" key="1">
    <source>
        <dbReference type="ARBA" id="ARBA00022481"/>
    </source>
</evidence>
<evidence type="ECO:0000313" key="3">
    <source>
        <dbReference type="EMBL" id="SDC30471.1"/>
    </source>
</evidence>
<feature type="transmembrane region" description="Helical" evidence="2">
    <location>
        <begin position="12"/>
        <end position="34"/>
    </location>
</feature>
<dbReference type="InterPro" id="IPR031982">
    <property type="entry name" value="PilE-like"/>
</dbReference>
<dbReference type="PANTHER" id="PTHR30093">
    <property type="entry name" value="GENERAL SECRETION PATHWAY PROTEIN G"/>
    <property type="match status" value="1"/>
</dbReference>
<dbReference type="Gene3D" id="3.30.700.10">
    <property type="entry name" value="Glycoprotein, Type 4 Pilin"/>
    <property type="match status" value="1"/>
</dbReference>
<keyword evidence="1" id="KW-0488">Methylation</keyword>
<sequence length="150" mass="16766">MHTMKAPQRGFTLIELMVVVVIIAIFAAFAIPLYQEYVRRAQAAQAQQEVQRLSTELERWKTRNFNYGGFNITPNTVQDYTFQVRDGANTASVLTTTGVDGRSWAIRAVNTSGRNFTFLMTSTGIRCRNKLTNSVTFTGCGTQANGAENW</sequence>
<keyword evidence="2" id="KW-0812">Transmembrane</keyword>
<dbReference type="Pfam" id="PF16732">
    <property type="entry name" value="ComP_DUS"/>
    <property type="match status" value="1"/>
</dbReference>
<dbReference type="EMBL" id="FMYK01000004">
    <property type="protein sequence ID" value="SDC30471.1"/>
    <property type="molecule type" value="Genomic_DNA"/>
</dbReference>